<comment type="similarity">
    <text evidence="3 14">Belongs to the cytidine and deoxycytidylate deaminase family.</text>
</comment>
<evidence type="ECO:0000256" key="12">
    <source>
        <dbReference type="PIRSR" id="PIRSR606262-1"/>
    </source>
</evidence>
<evidence type="ECO:0000256" key="9">
    <source>
        <dbReference type="ARBA" id="ARBA00032005"/>
    </source>
</evidence>
<dbReference type="InterPro" id="IPR006262">
    <property type="entry name" value="Cyt_deam_tetra"/>
</dbReference>
<reference evidence="16" key="1">
    <citation type="submission" date="2020-10" db="EMBL/GenBank/DDBJ databases">
        <authorList>
            <person name="Gilroy R."/>
        </authorList>
    </citation>
    <scope>NUCLEOTIDE SEQUENCE</scope>
    <source>
        <strain evidence="16">ChiGjej1B1-19959</strain>
    </source>
</reference>
<dbReference type="PANTHER" id="PTHR11644:SF2">
    <property type="entry name" value="CYTIDINE DEAMINASE"/>
    <property type="match status" value="1"/>
</dbReference>
<dbReference type="InterPro" id="IPR050202">
    <property type="entry name" value="Cyt/Deoxycyt_deaminase"/>
</dbReference>
<dbReference type="PROSITE" id="PS51747">
    <property type="entry name" value="CYT_DCMP_DEAMINASES_2"/>
    <property type="match status" value="1"/>
</dbReference>
<dbReference type="Pfam" id="PF00383">
    <property type="entry name" value="dCMP_cyt_deam_1"/>
    <property type="match status" value="1"/>
</dbReference>
<dbReference type="NCBIfam" id="NF004064">
    <property type="entry name" value="PRK05578.1"/>
    <property type="match status" value="1"/>
</dbReference>
<dbReference type="GO" id="GO:0005829">
    <property type="term" value="C:cytosol"/>
    <property type="evidence" value="ECO:0007669"/>
    <property type="project" value="TreeGrafter"/>
</dbReference>
<keyword evidence="8 13" id="KW-0862">Zinc</keyword>
<evidence type="ECO:0000256" key="3">
    <source>
        <dbReference type="ARBA" id="ARBA00006576"/>
    </source>
</evidence>
<dbReference type="GO" id="GO:0008270">
    <property type="term" value="F:zinc ion binding"/>
    <property type="evidence" value="ECO:0007669"/>
    <property type="project" value="UniProtKB-UniRule"/>
</dbReference>
<evidence type="ECO:0000313" key="16">
    <source>
        <dbReference type="EMBL" id="HIU35098.1"/>
    </source>
</evidence>
<dbReference type="PANTHER" id="PTHR11644">
    <property type="entry name" value="CYTIDINE DEAMINASE"/>
    <property type="match status" value="1"/>
</dbReference>
<dbReference type="Proteomes" id="UP000824071">
    <property type="component" value="Unassembled WGS sequence"/>
</dbReference>
<evidence type="ECO:0000256" key="4">
    <source>
        <dbReference type="ARBA" id="ARBA00012783"/>
    </source>
</evidence>
<proteinExistence type="inferred from homology"/>
<sequence>MTPQELVMCALDAQKHAYAPYSGFRVGAALLTKSGRVYLGCNIENKSFSPTVCAERVALFKAVSEGETDFEAIAVVGCGRDGAYQPFCTPCGVCRQAFAEFCAPDFKIFFGDDALACEAHTLSELLPYAFSMGEPTG</sequence>
<evidence type="ECO:0000256" key="5">
    <source>
        <dbReference type="ARBA" id="ARBA00018266"/>
    </source>
</evidence>
<keyword evidence="6 13" id="KW-0479">Metal-binding</keyword>
<dbReference type="NCBIfam" id="TIGR01354">
    <property type="entry name" value="cyt_deam_tetra"/>
    <property type="match status" value="1"/>
</dbReference>
<feature type="active site" description="Proton donor" evidence="12">
    <location>
        <position position="55"/>
    </location>
</feature>
<accession>A0A9D1LC29</accession>
<dbReference type="EC" id="3.5.4.5" evidence="4 14"/>
<feature type="domain" description="CMP/dCMP-type deaminase" evidence="15">
    <location>
        <begin position="1"/>
        <end position="133"/>
    </location>
</feature>
<evidence type="ECO:0000256" key="14">
    <source>
        <dbReference type="RuleBase" id="RU364006"/>
    </source>
</evidence>
<name>A0A9D1LC29_9FIRM</name>
<feature type="binding site" evidence="13">
    <location>
        <position position="94"/>
    </location>
    <ligand>
        <name>Zn(2+)</name>
        <dbReference type="ChEBI" id="CHEBI:29105"/>
        <note>catalytic</note>
    </ligand>
</feature>
<protein>
    <recommendedName>
        <fullName evidence="5 14">Cytidine deaminase</fullName>
        <ecNumber evidence="4 14">3.5.4.5</ecNumber>
    </recommendedName>
    <alternativeName>
        <fullName evidence="9 14">Cytidine aminohydrolase</fullName>
    </alternativeName>
</protein>
<gene>
    <name evidence="16" type="ORF">IAC53_00620</name>
</gene>
<evidence type="ECO:0000313" key="17">
    <source>
        <dbReference type="Proteomes" id="UP000824071"/>
    </source>
</evidence>
<comment type="catalytic activity">
    <reaction evidence="10 14">
        <text>2'-deoxycytidine + H2O + H(+) = 2'-deoxyuridine + NH4(+)</text>
        <dbReference type="Rhea" id="RHEA:13433"/>
        <dbReference type="ChEBI" id="CHEBI:15377"/>
        <dbReference type="ChEBI" id="CHEBI:15378"/>
        <dbReference type="ChEBI" id="CHEBI:15698"/>
        <dbReference type="ChEBI" id="CHEBI:16450"/>
        <dbReference type="ChEBI" id="CHEBI:28938"/>
        <dbReference type="EC" id="3.5.4.5"/>
    </reaction>
</comment>
<dbReference type="CDD" id="cd01283">
    <property type="entry name" value="cytidine_deaminase"/>
    <property type="match status" value="1"/>
</dbReference>
<evidence type="ECO:0000256" key="1">
    <source>
        <dbReference type="ARBA" id="ARBA00001947"/>
    </source>
</evidence>
<dbReference type="AlphaFoldDB" id="A0A9D1LC29"/>
<evidence type="ECO:0000256" key="11">
    <source>
        <dbReference type="ARBA" id="ARBA00049558"/>
    </source>
</evidence>
<dbReference type="EMBL" id="DVMW01000006">
    <property type="protein sequence ID" value="HIU35098.1"/>
    <property type="molecule type" value="Genomic_DNA"/>
</dbReference>
<comment type="function">
    <text evidence="2 14">This enzyme scavenges exogenous and endogenous cytidine and 2'-deoxycytidine for UMP synthesis.</text>
</comment>
<dbReference type="InterPro" id="IPR016193">
    <property type="entry name" value="Cytidine_deaminase-like"/>
</dbReference>
<feature type="binding site" evidence="13">
    <location>
        <position position="91"/>
    </location>
    <ligand>
        <name>Zn(2+)</name>
        <dbReference type="ChEBI" id="CHEBI:29105"/>
        <note>catalytic</note>
    </ligand>
</feature>
<dbReference type="GO" id="GO:0055086">
    <property type="term" value="P:nucleobase-containing small molecule metabolic process"/>
    <property type="evidence" value="ECO:0007669"/>
    <property type="project" value="UniProtKB-ARBA"/>
</dbReference>
<evidence type="ECO:0000256" key="6">
    <source>
        <dbReference type="ARBA" id="ARBA00022723"/>
    </source>
</evidence>
<dbReference type="Gene3D" id="3.40.140.10">
    <property type="entry name" value="Cytidine Deaminase, domain 2"/>
    <property type="match status" value="1"/>
</dbReference>
<organism evidence="16 17">
    <name type="scientific">Candidatus Fimenecus excrementigallinarum</name>
    <dbReference type="NCBI Taxonomy" id="2840816"/>
    <lineage>
        <taxon>Bacteria</taxon>
        <taxon>Bacillati</taxon>
        <taxon>Bacillota</taxon>
        <taxon>Clostridia</taxon>
        <taxon>Candidatus Fimenecus</taxon>
    </lineage>
</organism>
<evidence type="ECO:0000256" key="7">
    <source>
        <dbReference type="ARBA" id="ARBA00022801"/>
    </source>
</evidence>
<evidence type="ECO:0000256" key="10">
    <source>
        <dbReference type="ARBA" id="ARBA00049252"/>
    </source>
</evidence>
<dbReference type="SUPFAM" id="SSF53927">
    <property type="entry name" value="Cytidine deaminase-like"/>
    <property type="match status" value="1"/>
</dbReference>
<keyword evidence="7 14" id="KW-0378">Hydrolase</keyword>
<dbReference type="GO" id="GO:0004126">
    <property type="term" value="F:cytidine deaminase activity"/>
    <property type="evidence" value="ECO:0007669"/>
    <property type="project" value="UniProtKB-UniRule"/>
</dbReference>
<reference evidence="16" key="2">
    <citation type="journal article" date="2021" name="PeerJ">
        <title>Extensive microbial diversity within the chicken gut microbiome revealed by metagenomics and culture.</title>
        <authorList>
            <person name="Gilroy R."/>
            <person name="Ravi A."/>
            <person name="Getino M."/>
            <person name="Pursley I."/>
            <person name="Horton D.L."/>
            <person name="Alikhan N.F."/>
            <person name="Baker D."/>
            <person name="Gharbi K."/>
            <person name="Hall N."/>
            <person name="Watson M."/>
            <person name="Adriaenssens E.M."/>
            <person name="Foster-Nyarko E."/>
            <person name="Jarju S."/>
            <person name="Secka A."/>
            <person name="Antonio M."/>
            <person name="Oren A."/>
            <person name="Chaudhuri R.R."/>
            <person name="La Ragione R."/>
            <person name="Hildebrand F."/>
            <person name="Pallen M.J."/>
        </authorList>
    </citation>
    <scope>NUCLEOTIDE SEQUENCE</scope>
    <source>
        <strain evidence="16">ChiGjej1B1-19959</strain>
    </source>
</reference>
<feature type="binding site" evidence="13">
    <location>
        <position position="53"/>
    </location>
    <ligand>
        <name>Zn(2+)</name>
        <dbReference type="ChEBI" id="CHEBI:29105"/>
        <note>catalytic</note>
    </ligand>
</feature>
<comment type="cofactor">
    <cofactor evidence="1 13 14">
        <name>Zn(2+)</name>
        <dbReference type="ChEBI" id="CHEBI:29105"/>
    </cofactor>
</comment>
<dbReference type="FunFam" id="3.40.140.10:FF:000008">
    <property type="entry name" value="Cytidine deaminase"/>
    <property type="match status" value="1"/>
</dbReference>
<evidence type="ECO:0000256" key="2">
    <source>
        <dbReference type="ARBA" id="ARBA00003949"/>
    </source>
</evidence>
<dbReference type="InterPro" id="IPR002125">
    <property type="entry name" value="CMP_dCMP_dom"/>
</dbReference>
<dbReference type="GO" id="GO:0072527">
    <property type="term" value="P:pyrimidine-containing compound metabolic process"/>
    <property type="evidence" value="ECO:0007669"/>
    <property type="project" value="UniProtKB-ARBA"/>
</dbReference>
<evidence type="ECO:0000259" key="15">
    <source>
        <dbReference type="PROSITE" id="PS51747"/>
    </source>
</evidence>
<comment type="caution">
    <text evidence="16">The sequence shown here is derived from an EMBL/GenBank/DDBJ whole genome shotgun (WGS) entry which is preliminary data.</text>
</comment>
<comment type="catalytic activity">
    <reaction evidence="11 14">
        <text>cytidine + H2O + H(+) = uridine + NH4(+)</text>
        <dbReference type="Rhea" id="RHEA:16069"/>
        <dbReference type="ChEBI" id="CHEBI:15377"/>
        <dbReference type="ChEBI" id="CHEBI:15378"/>
        <dbReference type="ChEBI" id="CHEBI:16704"/>
        <dbReference type="ChEBI" id="CHEBI:17562"/>
        <dbReference type="ChEBI" id="CHEBI:28938"/>
        <dbReference type="EC" id="3.5.4.5"/>
    </reaction>
</comment>
<evidence type="ECO:0000256" key="8">
    <source>
        <dbReference type="ARBA" id="ARBA00022833"/>
    </source>
</evidence>
<evidence type="ECO:0000256" key="13">
    <source>
        <dbReference type="PIRSR" id="PIRSR606262-3"/>
    </source>
</evidence>